<keyword evidence="6" id="KW-0539">Nucleus</keyword>
<accession>A0A8H7BH13</accession>
<protein>
    <recommendedName>
        <fullName evidence="7">Xylanolytic transcriptional activator regulatory domain-containing protein</fullName>
    </recommendedName>
</protein>
<sequence length="296" mass="32829">MQCTYKETTKKRGPPKGYIEAIEGRLHRLEALLGSTIQEDDPRSQAILAELNAPLETAYGELVRPRPMRRAAVSGFEGDCGPLDAAEAAMASRTDDSQGGVRYPPGALDSVNDNHGSLSIDEGGQLRYYGKSSGFYMLRSNKNFPNGSFHFHTGAGRASQTSPVNPFEKPPDDLAKQLLEIYFTNFYPFLPLLHKKSFMAALNSDNPPPPLLMNAIYAVASRLSTDVRVRRDPDQQDTAGDIFFERARALLDFEWDNFRVSTVQALLLMSSHQNGALKTIRGWLYSGMVNSPIILR</sequence>
<dbReference type="EMBL" id="JABAYA010000242">
    <property type="protein sequence ID" value="KAF7721696.1"/>
    <property type="molecule type" value="Genomic_DNA"/>
</dbReference>
<evidence type="ECO:0000256" key="5">
    <source>
        <dbReference type="ARBA" id="ARBA00023163"/>
    </source>
</evidence>
<dbReference type="GO" id="GO:0006351">
    <property type="term" value="P:DNA-templated transcription"/>
    <property type="evidence" value="ECO:0007669"/>
    <property type="project" value="InterPro"/>
</dbReference>
<name>A0A8H7BH13_9FUNG</name>
<evidence type="ECO:0000256" key="2">
    <source>
        <dbReference type="ARBA" id="ARBA00022833"/>
    </source>
</evidence>
<reference evidence="8" key="1">
    <citation type="submission" date="2020-01" db="EMBL/GenBank/DDBJ databases">
        <title>Genome Sequencing of Three Apophysomyces-Like Fungal Strains Confirms a Novel Fungal Genus in the Mucoromycota with divergent Burkholderia-like Endosymbiotic Bacteria.</title>
        <authorList>
            <person name="Stajich J.E."/>
            <person name="Macias A.M."/>
            <person name="Carter-House D."/>
            <person name="Lovett B."/>
            <person name="Kasson L.R."/>
            <person name="Berry K."/>
            <person name="Grigoriev I."/>
            <person name="Chang Y."/>
            <person name="Spatafora J."/>
            <person name="Kasson M.T."/>
        </authorList>
    </citation>
    <scope>NUCLEOTIDE SEQUENCE</scope>
    <source>
        <strain evidence="8">NRRL A-21654</strain>
    </source>
</reference>
<dbReference type="Pfam" id="PF04082">
    <property type="entry name" value="Fungal_trans"/>
    <property type="match status" value="1"/>
</dbReference>
<evidence type="ECO:0000256" key="4">
    <source>
        <dbReference type="ARBA" id="ARBA00023125"/>
    </source>
</evidence>
<gene>
    <name evidence="8" type="ORF">EC973_004285</name>
</gene>
<feature type="domain" description="Xylanolytic transcriptional activator regulatory" evidence="7">
    <location>
        <begin position="179"/>
        <end position="289"/>
    </location>
</feature>
<dbReference type="GO" id="GO:0000981">
    <property type="term" value="F:DNA-binding transcription factor activity, RNA polymerase II-specific"/>
    <property type="evidence" value="ECO:0007669"/>
    <property type="project" value="InterPro"/>
</dbReference>
<organism evidence="8 9">
    <name type="scientific">Apophysomyces ossiformis</name>
    <dbReference type="NCBI Taxonomy" id="679940"/>
    <lineage>
        <taxon>Eukaryota</taxon>
        <taxon>Fungi</taxon>
        <taxon>Fungi incertae sedis</taxon>
        <taxon>Mucoromycota</taxon>
        <taxon>Mucoromycotina</taxon>
        <taxon>Mucoromycetes</taxon>
        <taxon>Mucorales</taxon>
        <taxon>Mucorineae</taxon>
        <taxon>Mucoraceae</taxon>
        <taxon>Apophysomyces</taxon>
    </lineage>
</organism>
<keyword evidence="3" id="KW-0805">Transcription regulation</keyword>
<dbReference type="GO" id="GO:0003677">
    <property type="term" value="F:DNA binding"/>
    <property type="evidence" value="ECO:0007669"/>
    <property type="project" value="UniProtKB-KW"/>
</dbReference>
<dbReference type="PANTHER" id="PTHR31313:SF78">
    <property type="entry name" value="TRANSCRIPTION FACTOR DOMAIN-CONTAINING PROTEIN"/>
    <property type="match status" value="1"/>
</dbReference>
<dbReference type="Gene3D" id="4.10.240.10">
    <property type="entry name" value="Zn(2)-C6 fungal-type DNA-binding domain"/>
    <property type="match status" value="1"/>
</dbReference>
<dbReference type="OrthoDB" id="39175at2759"/>
<evidence type="ECO:0000313" key="9">
    <source>
        <dbReference type="Proteomes" id="UP000605846"/>
    </source>
</evidence>
<dbReference type="InterPro" id="IPR007219">
    <property type="entry name" value="XnlR_reg_dom"/>
</dbReference>
<dbReference type="InterPro" id="IPR036864">
    <property type="entry name" value="Zn2-C6_fun-type_DNA-bd_sf"/>
</dbReference>
<keyword evidence="4" id="KW-0238">DNA-binding</keyword>
<evidence type="ECO:0000256" key="6">
    <source>
        <dbReference type="ARBA" id="ARBA00023242"/>
    </source>
</evidence>
<dbReference type="CDD" id="cd12148">
    <property type="entry name" value="fungal_TF_MHR"/>
    <property type="match status" value="1"/>
</dbReference>
<dbReference type="Proteomes" id="UP000605846">
    <property type="component" value="Unassembled WGS sequence"/>
</dbReference>
<evidence type="ECO:0000259" key="7">
    <source>
        <dbReference type="Pfam" id="PF04082"/>
    </source>
</evidence>
<keyword evidence="2" id="KW-0862">Zinc</keyword>
<keyword evidence="1" id="KW-0479">Metal-binding</keyword>
<dbReference type="AlphaFoldDB" id="A0A8H7BH13"/>
<evidence type="ECO:0000256" key="1">
    <source>
        <dbReference type="ARBA" id="ARBA00022723"/>
    </source>
</evidence>
<dbReference type="InterPro" id="IPR051615">
    <property type="entry name" value="Transcr_Regulatory_Elem"/>
</dbReference>
<dbReference type="GO" id="GO:0008270">
    <property type="term" value="F:zinc ion binding"/>
    <property type="evidence" value="ECO:0007669"/>
    <property type="project" value="InterPro"/>
</dbReference>
<evidence type="ECO:0000256" key="3">
    <source>
        <dbReference type="ARBA" id="ARBA00023015"/>
    </source>
</evidence>
<keyword evidence="5" id="KW-0804">Transcription</keyword>
<dbReference type="PANTHER" id="PTHR31313">
    <property type="entry name" value="TY1 ENHANCER ACTIVATOR"/>
    <property type="match status" value="1"/>
</dbReference>
<comment type="caution">
    <text evidence="8">The sequence shown here is derived from an EMBL/GenBank/DDBJ whole genome shotgun (WGS) entry which is preliminary data.</text>
</comment>
<evidence type="ECO:0000313" key="8">
    <source>
        <dbReference type="EMBL" id="KAF7721696.1"/>
    </source>
</evidence>
<keyword evidence="9" id="KW-1185">Reference proteome</keyword>
<proteinExistence type="predicted"/>